<evidence type="ECO:0000259" key="6">
    <source>
        <dbReference type="Pfam" id="PF00155"/>
    </source>
</evidence>
<name>G4YME2_PHYSP</name>
<dbReference type="OMA" id="QMAEICY"/>
<feature type="domain" description="Aminotransferase class I/classII large" evidence="6">
    <location>
        <begin position="52"/>
        <end position="287"/>
    </location>
</feature>
<dbReference type="RefSeq" id="XP_009515547.1">
    <property type="nucleotide sequence ID" value="XM_009517252.1"/>
</dbReference>
<dbReference type="AlphaFoldDB" id="G4YME2"/>
<keyword evidence="3" id="KW-0032">Aminotransferase</keyword>
<dbReference type="InterPro" id="IPR005958">
    <property type="entry name" value="TyrNic_aminoTrfase"/>
</dbReference>
<dbReference type="InterPro" id="IPR015422">
    <property type="entry name" value="PyrdxlP-dep_Trfase_small"/>
</dbReference>
<keyword evidence="4" id="KW-0808">Transferase</keyword>
<dbReference type="InParanoid" id="G4YME2"/>
<protein>
    <recommendedName>
        <fullName evidence="6">Aminotransferase class I/classII large domain-containing protein</fullName>
    </recommendedName>
</protein>
<dbReference type="PROSITE" id="PS00105">
    <property type="entry name" value="AA_TRANSFER_CLASS_1"/>
    <property type="match status" value="1"/>
</dbReference>
<sequence>MVETKQHAKPQWNVQPSDFSKLCTNPIRKIVDNIKKPATSTKTLIRLSLAGEQVEVDFEHMQSLIDGNTKAILVNNPSNPCGSVFSKPHLEKILELAELNKIPIIADEIYGDMVFGCNVFFPMATLTKTVSVVTVGGLAKQFLIPGWRVGWVIVNDRNNILEDFIVALLTAELTSVDCQSAIPDLLTPVPGSAEAQSLTDFKKRYFATLEDNANFTVDAISEIPGLEVVVPQGAMYAMVKLHVDILAEIKDDLDFTQKLLDEEAVFVLPGQCFGMHNYFRIVLSAPHEVLVDAFARLADFCRRHQYTE</sequence>
<dbReference type="SMR" id="G4YME2"/>
<dbReference type="SUPFAM" id="SSF53383">
    <property type="entry name" value="PLP-dependent transferases"/>
    <property type="match status" value="1"/>
</dbReference>
<dbReference type="InterPro" id="IPR015421">
    <property type="entry name" value="PyrdxlP-dep_Trfase_major"/>
</dbReference>
<evidence type="ECO:0000256" key="3">
    <source>
        <dbReference type="ARBA" id="ARBA00022576"/>
    </source>
</evidence>
<dbReference type="InterPro" id="IPR015424">
    <property type="entry name" value="PyrdxlP-dep_Trfase"/>
</dbReference>
<dbReference type="Gene3D" id="3.90.1150.10">
    <property type="entry name" value="Aspartate Aminotransferase, domain 1"/>
    <property type="match status" value="1"/>
</dbReference>
<organism evidence="7 8">
    <name type="scientific">Phytophthora sojae (strain P6497)</name>
    <name type="common">Soybean stem and root rot agent</name>
    <name type="synonym">Phytophthora megasperma f. sp. glycines</name>
    <dbReference type="NCBI Taxonomy" id="1094619"/>
    <lineage>
        <taxon>Eukaryota</taxon>
        <taxon>Sar</taxon>
        <taxon>Stramenopiles</taxon>
        <taxon>Oomycota</taxon>
        <taxon>Peronosporomycetes</taxon>
        <taxon>Peronosporales</taxon>
        <taxon>Peronosporaceae</taxon>
        <taxon>Phytophthora</taxon>
    </lineage>
</organism>
<keyword evidence="5" id="KW-0663">Pyridoxal phosphate</keyword>
<gene>
    <name evidence="7" type="ORF">PHYSODRAFT_321944</name>
</gene>
<accession>G4YME2</accession>
<dbReference type="EMBL" id="JH159151">
    <property type="protein sequence ID" value="EGZ28272.1"/>
    <property type="molecule type" value="Genomic_DNA"/>
</dbReference>
<evidence type="ECO:0000256" key="1">
    <source>
        <dbReference type="ARBA" id="ARBA00001933"/>
    </source>
</evidence>
<comment type="cofactor">
    <cofactor evidence="1">
        <name>pyridoxal 5'-phosphate</name>
        <dbReference type="ChEBI" id="CHEBI:597326"/>
    </cofactor>
</comment>
<dbReference type="CDD" id="cd00609">
    <property type="entry name" value="AAT_like"/>
    <property type="match status" value="1"/>
</dbReference>
<dbReference type="Proteomes" id="UP000002640">
    <property type="component" value="Unassembled WGS sequence"/>
</dbReference>
<comment type="similarity">
    <text evidence="2">Belongs to the class-I pyridoxal-phosphate-dependent aminotransferase family.</text>
</comment>
<dbReference type="GO" id="GO:0004838">
    <property type="term" value="F:L-tyrosine-2-oxoglutarate transaminase activity"/>
    <property type="evidence" value="ECO:0007669"/>
    <property type="project" value="TreeGrafter"/>
</dbReference>
<proteinExistence type="inferred from homology"/>
<dbReference type="PANTHER" id="PTHR45744:SF2">
    <property type="entry name" value="TYROSINE AMINOTRANSFERASE"/>
    <property type="match status" value="1"/>
</dbReference>
<reference evidence="7 8" key="1">
    <citation type="journal article" date="2006" name="Science">
        <title>Phytophthora genome sequences uncover evolutionary origins and mechanisms of pathogenesis.</title>
        <authorList>
            <person name="Tyler B.M."/>
            <person name="Tripathy S."/>
            <person name="Zhang X."/>
            <person name="Dehal P."/>
            <person name="Jiang R.H."/>
            <person name="Aerts A."/>
            <person name="Arredondo F.D."/>
            <person name="Baxter L."/>
            <person name="Bensasson D."/>
            <person name="Beynon J.L."/>
            <person name="Chapman J."/>
            <person name="Damasceno C.M."/>
            <person name="Dorrance A.E."/>
            <person name="Dou D."/>
            <person name="Dickerman A.W."/>
            <person name="Dubchak I.L."/>
            <person name="Garbelotto M."/>
            <person name="Gijzen M."/>
            <person name="Gordon S.G."/>
            <person name="Govers F."/>
            <person name="Grunwald N.J."/>
            <person name="Huang W."/>
            <person name="Ivors K.L."/>
            <person name="Jones R.W."/>
            <person name="Kamoun S."/>
            <person name="Krampis K."/>
            <person name="Lamour K.H."/>
            <person name="Lee M.K."/>
            <person name="McDonald W.H."/>
            <person name="Medina M."/>
            <person name="Meijer H.J."/>
            <person name="Nordberg E.K."/>
            <person name="Maclean D.J."/>
            <person name="Ospina-Giraldo M.D."/>
            <person name="Morris P.F."/>
            <person name="Phuntumart V."/>
            <person name="Putnam N.H."/>
            <person name="Rash S."/>
            <person name="Rose J.K."/>
            <person name="Sakihama Y."/>
            <person name="Salamov A.A."/>
            <person name="Savidor A."/>
            <person name="Scheuring C.F."/>
            <person name="Smith B.M."/>
            <person name="Sobral B.W."/>
            <person name="Terry A."/>
            <person name="Torto-Alalibo T.A."/>
            <person name="Win J."/>
            <person name="Xu Z."/>
            <person name="Zhang H."/>
            <person name="Grigoriev I.V."/>
            <person name="Rokhsar D.S."/>
            <person name="Boore J.L."/>
        </authorList>
    </citation>
    <scope>NUCLEOTIDE SEQUENCE [LARGE SCALE GENOMIC DNA]</scope>
    <source>
        <strain evidence="7 8">P6497</strain>
    </source>
</reference>
<dbReference type="InterPro" id="IPR004838">
    <property type="entry name" value="NHTrfase_class1_PyrdxlP-BS"/>
</dbReference>
<dbReference type="PANTHER" id="PTHR45744">
    <property type="entry name" value="TYROSINE AMINOTRANSFERASE"/>
    <property type="match status" value="1"/>
</dbReference>
<dbReference type="GO" id="GO:0006572">
    <property type="term" value="P:L-tyrosine catabolic process"/>
    <property type="evidence" value="ECO:0007669"/>
    <property type="project" value="TreeGrafter"/>
</dbReference>
<dbReference type="STRING" id="1094619.G4YME2"/>
<dbReference type="KEGG" id="psoj:PHYSODRAFT_321944"/>
<evidence type="ECO:0000313" key="8">
    <source>
        <dbReference type="Proteomes" id="UP000002640"/>
    </source>
</evidence>
<evidence type="ECO:0000256" key="4">
    <source>
        <dbReference type="ARBA" id="ARBA00022679"/>
    </source>
</evidence>
<evidence type="ECO:0000256" key="5">
    <source>
        <dbReference type="ARBA" id="ARBA00022898"/>
    </source>
</evidence>
<evidence type="ECO:0000256" key="2">
    <source>
        <dbReference type="ARBA" id="ARBA00007441"/>
    </source>
</evidence>
<keyword evidence="8" id="KW-1185">Reference proteome</keyword>
<dbReference type="GO" id="GO:0030170">
    <property type="term" value="F:pyridoxal phosphate binding"/>
    <property type="evidence" value="ECO:0007669"/>
    <property type="project" value="InterPro"/>
</dbReference>
<evidence type="ECO:0000313" key="7">
    <source>
        <dbReference type="EMBL" id="EGZ28272.1"/>
    </source>
</evidence>
<dbReference type="Gene3D" id="3.40.640.10">
    <property type="entry name" value="Type I PLP-dependent aspartate aminotransferase-like (Major domain)"/>
    <property type="match status" value="1"/>
</dbReference>
<dbReference type="Pfam" id="PF00155">
    <property type="entry name" value="Aminotran_1_2"/>
    <property type="match status" value="1"/>
</dbReference>
<dbReference type="InterPro" id="IPR004839">
    <property type="entry name" value="Aminotransferase_I/II_large"/>
</dbReference>
<dbReference type="GeneID" id="20644734"/>
<dbReference type="NCBIfam" id="TIGR01265">
    <property type="entry name" value="tyr_nico_aTase"/>
    <property type="match status" value="1"/>
</dbReference>